<reference evidence="1 2" key="1">
    <citation type="submission" date="2019-05" db="EMBL/GenBank/DDBJ databases">
        <title>Draft genome sequence of Nonomuraea zeae DSM 100528.</title>
        <authorList>
            <person name="Saricaoglu S."/>
            <person name="Isik K."/>
        </authorList>
    </citation>
    <scope>NUCLEOTIDE SEQUENCE [LARGE SCALE GENOMIC DNA]</scope>
    <source>
        <strain evidence="1 2">DSM 100528</strain>
    </source>
</reference>
<evidence type="ECO:0000313" key="1">
    <source>
        <dbReference type="EMBL" id="TMR38856.1"/>
    </source>
</evidence>
<name>A0A5S4H111_9ACTN</name>
<accession>A0A5S4H111</accession>
<dbReference type="EMBL" id="VCKX01000006">
    <property type="protein sequence ID" value="TMR38856.1"/>
    <property type="molecule type" value="Genomic_DNA"/>
</dbReference>
<dbReference type="Proteomes" id="UP000306628">
    <property type="component" value="Unassembled WGS sequence"/>
</dbReference>
<keyword evidence="2" id="KW-1185">Reference proteome</keyword>
<dbReference type="OrthoDB" id="3213425at2"/>
<dbReference type="RefSeq" id="WP_138688081.1">
    <property type="nucleotide sequence ID" value="NZ_JBHSAZ010000076.1"/>
</dbReference>
<sequence>MEDIRAKRLRRCWTQNELARQLELAADPRTRATLPSRSSIIREVRFHEAGAHQPGPVYAELYRRVWAQNPEPETESPSGLPSDHMALAWTVGRLNLRVDRRTILQLAAAATAGAALDPAQRLMRALAGDHRPDDATIAHLEDRTRGFHRIEEHIPAKSLYPALISHLNEVSTLLEGGLPDDHRDRLAVVAGESAILAAWFAWELGDEQMTASHIRLANAAARHAKDHSVAACMAGYRSYMTGGDGARSTRLVQWGLDRIGAGDPATRAWLLARHAEESALLGEHRDALRSIREAGDVYAGADINARPWTCFLDPGRFASMTLTVYSRLRRHEDSVAAMDEIALHLEPTTEIKKLCVVKAEMALAHYRLGDVTEAVACARSALDATTAMGFPLGWERLDNVAAELKPSRSQIATEFRTEYAATRPSGKQPSPL</sequence>
<comment type="caution">
    <text evidence="1">The sequence shown here is derived from an EMBL/GenBank/DDBJ whole genome shotgun (WGS) entry which is preliminary data.</text>
</comment>
<evidence type="ECO:0000313" key="2">
    <source>
        <dbReference type="Proteomes" id="UP000306628"/>
    </source>
</evidence>
<dbReference type="AlphaFoldDB" id="A0A5S4H111"/>
<proteinExistence type="predicted"/>
<gene>
    <name evidence="1" type="ORF">ETD85_03305</name>
</gene>
<protein>
    <submittedName>
        <fullName evidence="1">XRE family transcriptional regulator</fullName>
    </submittedName>
</protein>
<organism evidence="1 2">
    <name type="scientific">Nonomuraea zeae</name>
    <dbReference type="NCBI Taxonomy" id="1642303"/>
    <lineage>
        <taxon>Bacteria</taxon>
        <taxon>Bacillati</taxon>
        <taxon>Actinomycetota</taxon>
        <taxon>Actinomycetes</taxon>
        <taxon>Streptosporangiales</taxon>
        <taxon>Streptosporangiaceae</taxon>
        <taxon>Nonomuraea</taxon>
    </lineage>
</organism>